<evidence type="ECO:0000256" key="7">
    <source>
        <dbReference type="RuleBase" id="RU000382"/>
    </source>
</evidence>
<sequence length="183" mass="20408">MAAEIRDQESLLSLSPKTGIDIPIHVDAVSGGSIAPFTHAKVGGPNWNLALPPVKSINVSEHEFGLVYAGVGWIAWRDESYLPKHLVFELHYLDGTEESYTLNMTEILRVVVRESMSMDLLDRLISDISAITQSLMEGDEMDLSVWQPFPSSIEKTHPSAGTDSRNRHKARRPTHHVIHRSVC</sequence>
<dbReference type="InterPro" id="IPR015421">
    <property type="entry name" value="PyrdxlP-dep_Trfase_major"/>
</dbReference>
<dbReference type="Proteomes" id="UP001172684">
    <property type="component" value="Unassembled WGS sequence"/>
</dbReference>
<keyword evidence="5 7" id="KW-0456">Lyase</keyword>
<dbReference type="GO" id="GO:0004351">
    <property type="term" value="F:glutamate decarboxylase activity"/>
    <property type="evidence" value="ECO:0007669"/>
    <property type="project" value="UniProtKB-EC"/>
</dbReference>
<dbReference type="SUPFAM" id="SSF53383">
    <property type="entry name" value="PLP-dependent transferases"/>
    <property type="match status" value="1"/>
</dbReference>
<dbReference type="EMBL" id="JAPDRL010000045">
    <property type="protein sequence ID" value="KAJ9663094.1"/>
    <property type="molecule type" value="Genomic_DNA"/>
</dbReference>
<evidence type="ECO:0000256" key="1">
    <source>
        <dbReference type="ARBA" id="ARBA00001933"/>
    </source>
</evidence>
<protein>
    <recommendedName>
        <fullName evidence="3">glutamate decarboxylase</fullName>
        <ecNumber evidence="3">4.1.1.15</ecNumber>
    </recommendedName>
</protein>
<evidence type="ECO:0000256" key="5">
    <source>
        <dbReference type="ARBA" id="ARBA00023239"/>
    </source>
</evidence>
<dbReference type="InterPro" id="IPR002129">
    <property type="entry name" value="PyrdxlP-dep_de-COase"/>
</dbReference>
<feature type="region of interest" description="Disordered" evidence="8">
    <location>
        <begin position="153"/>
        <end position="183"/>
    </location>
</feature>
<evidence type="ECO:0000313" key="9">
    <source>
        <dbReference type="EMBL" id="KAJ9663094.1"/>
    </source>
</evidence>
<dbReference type="Pfam" id="PF00282">
    <property type="entry name" value="Pyridoxal_deC"/>
    <property type="match status" value="1"/>
</dbReference>
<evidence type="ECO:0000256" key="3">
    <source>
        <dbReference type="ARBA" id="ARBA00012421"/>
    </source>
</evidence>
<dbReference type="EC" id="4.1.1.15" evidence="3"/>
<accession>A0ABQ9NRY9</accession>
<evidence type="ECO:0000313" key="10">
    <source>
        <dbReference type="Proteomes" id="UP001172684"/>
    </source>
</evidence>
<evidence type="ECO:0000256" key="2">
    <source>
        <dbReference type="ARBA" id="ARBA00009533"/>
    </source>
</evidence>
<comment type="catalytic activity">
    <reaction evidence="6">
        <text>L-glutamate + H(+) = 4-aminobutanoate + CO2</text>
        <dbReference type="Rhea" id="RHEA:17785"/>
        <dbReference type="ChEBI" id="CHEBI:15378"/>
        <dbReference type="ChEBI" id="CHEBI:16526"/>
        <dbReference type="ChEBI" id="CHEBI:29985"/>
        <dbReference type="ChEBI" id="CHEBI:59888"/>
        <dbReference type="EC" id="4.1.1.15"/>
    </reaction>
</comment>
<keyword evidence="10" id="KW-1185">Reference proteome</keyword>
<comment type="caution">
    <text evidence="9">The sequence shown here is derived from an EMBL/GenBank/DDBJ whole genome shotgun (WGS) entry which is preliminary data.</text>
</comment>
<comment type="similarity">
    <text evidence="2 7">Belongs to the group II decarboxylase family.</text>
</comment>
<reference evidence="9" key="1">
    <citation type="submission" date="2022-10" db="EMBL/GenBank/DDBJ databases">
        <title>Culturing micro-colonial fungi from biological soil crusts in the Mojave desert and describing Neophaeococcomyces mojavensis, and introducing the new genera and species Taxawa tesnikishii.</title>
        <authorList>
            <person name="Kurbessoian T."/>
            <person name="Stajich J.E."/>
        </authorList>
    </citation>
    <scope>NUCLEOTIDE SEQUENCE</scope>
    <source>
        <strain evidence="9">TK_1</strain>
    </source>
</reference>
<dbReference type="PANTHER" id="PTHR43321:SF3">
    <property type="entry name" value="GLUTAMATE DECARBOXYLASE"/>
    <property type="match status" value="1"/>
</dbReference>
<gene>
    <name evidence="9" type="primary">GAD1</name>
    <name evidence="9" type="ORF">H2201_005765</name>
</gene>
<comment type="cofactor">
    <cofactor evidence="1 7">
        <name>pyridoxal 5'-phosphate</name>
        <dbReference type="ChEBI" id="CHEBI:597326"/>
    </cofactor>
</comment>
<keyword evidence="4 7" id="KW-0663">Pyridoxal phosphate</keyword>
<name>A0ABQ9NRY9_9PEZI</name>
<evidence type="ECO:0000256" key="4">
    <source>
        <dbReference type="ARBA" id="ARBA00022898"/>
    </source>
</evidence>
<feature type="compositionally biased region" description="Basic residues" evidence="8">
    <location>
        <begin position="166"/>
        <end position="183"/>
    </location>
</feature>
<dbReference type="PANTHER" id="PTHR43321">
    <property type="entry name" value="GLUTAMATE DECARBOXYLASE"/>
    <property type="match status" value="1"/>
</dbReference>
<evidence type="ECO:0000256" key="8">
    <source>
        <dbReference type="SAM" id="MobiDB-lite"/>
    </source>
</evidence>
<proteinExistence type="inferred from homology"/>
<dbReference type="Gene3D" id="3.40.640.10">
    <property type="entry name" value="Type I PLP-dependent aspartate aminotransferase-like (Major domain)"/>
    <property type="match status" value="1"/>
</dbReference>
<dbReference type="InterPro" id="IPR015424">
    <property type="entry name" value="PyrdxlP-dep_Trfase"/>
</dbReference>
<organism evidence="9 10">
    <name type="scientific">Coniosporium apollinis</name>
    <dbReference type="NCBI Taxonomy" id="61459"/>
    <lineage>
        <taxon>Eukaryota</taxon>
        <taxon>Fungi</taxon>
        <taxon>Dikarya</taxon>
        <taxon>Ascomycota</taxon>
        <taxon>Pezizomycotina</taxon>
        <taxon>Dothideomycetes</taxon>
        <taxon>Dothideomycetes incertae sedis</taxon>
        <taxon>Coniosporium</taxon>
    </lineage>
</organism>
<evidence type="ECO:0000256" key="6">
    <source>
        <dbReference type="ARBA" id="ARBA00048868"/>
    </source>
</evidence>
<dbReference type="InterPro" id="IPR010107">
    <property type="entry name" value="Glutamate_decarboxylase"/>
</dbReference>